<evidence type="ECO:0000313" key="3">
    <source>
        <dbReference type="Proteomes" id="UP000193040"/>
    </source>
</evidence>
<dbReference type="STRING" id="1784.VC42_04465"/>
<dbReference type="RefSeq" id="WP_084948156.1">
    <property type="nucleotide sequence ID" value="NZ_MZZM01000005.1"/>
</dbReference>
<dbReference type="GO" id="GO:0051920">
    <property type="term" value="F:peroxiredoxin activity"/>
    <property type="evidence" value="ECO:0007669"/>
    <property type="project" value="InterPro"/>
</dbReference>
<evidence type="ECO:0000313" key="2">
    <source>
        <dbReference type="EMBL" id="ORJ64334.1"/>
    </source>
</evidence>
<dbReference type="InterPro" id="IPR029032">
    <property type="entry name" value="AhpD-like"/>
</dbReference>
<dbReference type="Gene3D" id="1.20.1290.10">
    <property type="entry name" value="AhpD-like"/>
    <property type="match status" value="1"/>
</dbReference>
<gene>
    <name evidence="2" type="ORF">B5M45_02010</name>
</gene>
<accession>A0A1X0YGK1</accession>
<proteinExistence type="predicted"/>
<sequence length="179" mass="20037">MTRVRLADLEQQPESIREWAARRGNLNVFRLLLNAPNVFPGWTRMLDELYASPTFDNRLREIIVLRVAHLQGSEYELAQHLPLGRAAGLTDQELDALATGEFAGFDRKERAALDVVDELCTTRRLRPESVAAGRKVFGDEALTELLMLVSCYYGLALVLNAADLDIDGPARSMIEGQPR</sequence>
<dbReference type="PANTHER" id="PTHR34846:SF11">
    <property type="entry name" value="4-CARBOXYMUCONOLACTONE DECARBOXYLASE FAMILY PROTEIN (AFU_ORTHOLOGUE AFUA_6G11590)"/>
    <property type="match status" value="1"/>
</dbReference>
<dbReference type="SUPFAM" id="SSF69118">
    <property type="entry name" value="AhpD-like"/>
    <property type="match status" value="1"/>
</dbReference>
<dbReference type="EMBL" id="MZZM01000005">
    <property type="protein sequence ID" value="ORJ64334.1"/>
    <property type="molecule type" value="Genomic_DNA"/>
</dbReference>
<dbReference type="InterPro" id="IPR003779">
    <property type="entry name" value="CMD-like"/>
</dbReference>
<keyword evidence="3" id="KW-1185">Reference proteome</keyword>
<dbReference type="AlphaFoldDB" id="A0A1X0YGK1"/>
<dbReference type="Proteomes" id="UP000193040">
    <property type="component" value="Unassembled WGS sequence"/>
</dbReference>
<dbReference type="PANTHER" id="PTHR34846">
    <property type="entry name" value="4-CARBOXYMUCONOLACTONE DECARBOXYLASE FAMILY PROTEIN (AFU_ORTHOLOGUE AFUA_6G11590)"/>
    <property type="match status" value="1"/>
</dbReference>
<feature type="domain" description="Carboxymuconolactone decarboxylase-like" evidence="1">
    <location>
        <begin position="36"/>
        <end position="118"/>
    </location>
</feature>
<organism evidence="2 3">
    <name type="scientific">Mycobacterium simiae</name>
    <name type="common">Mycobacterium habana</name>
    <dbReference type="NCBI Taxonomy" id="1784"/>
    <lineage>
        <taxon>Bacteria</taxon>
        <taxon>Bacillati</taxon>
        <taxon>Actinomycetota</taxon>
        <taxon>Actinomycetes</taxon>
        <taxon>Mycobacteriales</taxon>
        <taxon>Mycobacteriaceae</taxon>
        <taxon>Mycobacterium</taxon>
        <taxon>Mycobacterium simiae complex</taxon>
    </lineage>
</organism>
<reference evidence="2 3" key="1">
    <citation type="submission" date="2017-03" db="EMBL/GenBank/DDBJ databases">
        <title>Genomic insights into Mycobacterium simiae human colonization.</title>
        <authorList>
            <person name="Steffani J.L."/>
            <person name="Brunck M.E."/>
            <person name="Cruz E."/>
            <person name="Montiel R."/>
            <person name="Barona F."/>
        </authorList>
    </citation>
    <scope>NUCLEOTIDE SEQUENCE [LARGE SCALE GENOMIC DNA]</scope>
    <source>
        <strain evidence="2 3">MsiGto</strain>
    </source>
</reference>
<evidence type="ECO:0000259" key="1">
    <source>
        <dbReference type="Pfam" id="PF02627"/>
    </source>
</evidence>
<dbReference type="Pfam" id="PF02627">
    <property type="entry name" value="CMD"/>
    <property type="match status" value="1"/>
</dbReference>
<protein>
    <submittedName>
        <fullName evidence="2">4-carboxy muconolactone decarboxylase</fullName>
    </submittedName>
</protein>
<name>A0A1X0YGK1_MYCSI</name>
<comment type="caution">
    <text evidence="2">The sequence shown here is derived from an EMBL/GenBank/DDBJ whole genome shotgun (WGS) entry which is preliminary data.</text>
</comment>